<evidence type="ECO:0000313" key="2">
    <source>
        <dbReference type="EMBL" id="KAG8515253.1"/>
    </source>
</evidence>
<reference evidence="2" key="1">
    <citation type="journal article" date="2021" name="Evol. Appl.">
        <title>The genome of the Pyrenean desman and the effects of bottlenecks and inbreeding on the genomic landscape of an endangered species.</title>
        <authorList>
            <person name="Escoda L."/>
            <person name="Castresana J."/>
        </authorList>
    </citation>
    <scope>NUCLEOTIDE SEQUENCE</scope>
    <source>
        <strain evidence="2">IBE-C5619</strain>
    </source>
</reference>
<evidence type="ECO:0000313" key="3">
    <source>
        <dbReference type="Proteomes" id="UP000700334"/>
    </source>
</evidence>
<sequence>FAQLLFVFTSSSLLSIILKWEWELFKDLQNLFTIFKFSHMIELQCPVSQNGALQGGKMVLAAELPLAECEVGRYKCIIFYCIDGNNELNNNFISAHYCLKPTTVVAKATIPGFQRRSGSHCNSCVATLMSQSELC</sequence>
<protein>
    <submittedName>
        <fullName evidence="2">Uncharacterized protein</fullName>
    </submittedName>
</protein>
<feature type="signal peptide" evidence="1">
    <location>
        <begin position="1"/>
        <end position="19"/>
    </location>
</feature>
<name>A0A8J6A6J2_GALPY</name>
<organism evidence="2 3">
    <name type="scientific">Galemys pyrenaicus</name>
    <name type="common">Iberian desman</name>
    <name type="synonym">Pyrenean desman</name>
    <dbReference type="NCBI Taxonomy" id="202257"/>
    <lineage>
        <taxon>Eukaryota</taxon>
        <taxon>Metazoa</taxon>
        <taxon>Chordata</taxon>
        <taxon>Craniata</taxon>
        <taxon>Vertebrata</taxon>
        <taxon>Euteleostomi</taxon>
        <taxon>Mammalia</taxon>
        <taxon>Eutheria</taxon>
        <taxon>Laurasiatheria</taxon>
        <taxon>Eulipotyphla</taxon>
        <taxon>Talpidae</taxon>
        <taxon>Galemys</taxon>
    </lineage>
</organism>
<proteinExistence type="predicted"/>
<feature type="chain" id="PRO_5035216396" evidence="1">
    <location>
        <begin position="20"/>
        <end position="135"/>
    </location>
</feature>
<accession>A0A8J6A6J2</accession>
<feature type="non-terminal residue" evidence="2">
    <location>
        <position position="1"/>
    </location>
</feature>
<keyword evidence="1" id="KW-0732">Signal</keyword>
<dbReference type="EMBL" id="JAGFMF010011712">
    <property type="protein sequence ID" value="KAG8515253.1"/>
    <property type="molecule type" value="Genomic_DNA"/>
</dbReference>
<feature type="non-terminal residue" evidence="2">
    <location>
        <position position="135"/>
    </location>
</feature>
<dbReference type="AlphaFoldDB" id="A0A8J6A6J2"/>
<dbReference type="Proteomes" id="UP000700334">
    <property type="component" value="Unassembled WGS sequence"/>
</dbReference>
<keyword evidence="3" id="KW-1185">Reference proteome</keyword>
<comment type="caution">
    <text evidence="2">The sequence shown here is derived from an EMBL/GenBank/DDBJ whole genome shotgun (WGS) entry which is preliminary data.</text>
</comment>
<gene>
    <name evidence="2" type="ORF">J0S82_008607</name>
</gene>
<evidence type="ECO:0000256" key="1">
    <source>
        <dbReference type="SAM" id="SignalP"/>
    </source>
</evidence>